<dbReference type="OrthoDB" id="5290273at2"/>
<proteinExistence type="predicted"/>
<accession>A0A2S5KKN6</accession>
<dbReference type="SUPFAM" id="SSF55874">
    <property type="entry name" value="ATPase domain of HSP90 chaperone/DNA topoisomerase II/histidine kinase"/>
    <property type="match status" value="1"/>
</dbReference>
<dbReference type="PROSITE" id="PS50109">
    <property type="entry name" value="HIS_KIN"/>
    <property type="match status" value="1"/>
</dbReference>
<dbReference type="EC" id="2.7.13.3" evidence="3"/>
<keyword evidence="8" id="KW-1133">Transmembrane helix</keyword>
<evidence type="ECO:0000256" key="4">
    <source>
        <dbReference type="ARBA" id="ARBA00022553"/>
    </source>
</evidence>
<dbReference type="SMART" id="SM00387">
    <property type="entry name" value="HATPase_c"/>
    <property type="match status" value="1"/>
</dbReference>
<dbReference type="Gene3D" id="3.30.565.10">
    <property type="entry name" value="Histidine kinase-like ATPase, C-terminal domain"/>
    <property type="match status" value="1"/>
</dbReference>
<feature type="region of interest" description="Disordered" evidence="11">
    <location>
        <begin position="129"/>
        <end position="162"/>
    </location>
</feature>
<evidence type="ECO:0000256" key="10">
    <source>
        <dbReference type="ARBA" id="ARBA00023136"/>
    </source>
</evidence>
<name>A0A2S5KKN6_9PROT</name>
<dbReference type="GO" id="GO:0000155">
    <property type="term" value="F:phosphorelay sensor kinase activity"/>
    <property type="evidence" value="ECO:0007669"/>
    <property type="project" value="InterPro"/>
</dbReference>
<dbReference type="InterPro" id="IPR036097">
    <property type="entry name" value="HisK_dim/P_sf"/>
</dbReference>
<evidence type="ECO:0000256" key="9">
    <source>
        <dbReference type="ARBA" id="ARBA00023012"/>
    </source>
</evidence>
<evidence type="ECO:0000313" key="14">
    <source>
        <dbReference type="EMBL" id="PPC75391.1"/>
    </source>
</evidence>
<dbReference type="Gene3D" id="1.10.287.130">
    <property type="match status" value="1"/>
</dbReference>
<feature type="domain" description="HAMP" evidence="13">
    <location>
        <begin position="251"/>
        <end position="304"/>
    </location>
</feature>
<evidence type="ECO:0000256" key="3">
    <source>
        <dbReference type="ARBA" id="ARBA00012438"/>
    </source>
</evidence>
<comment type="caution">
    <text evidence="14">The sequence shown here is derived from an EMBL/GenBank/DDBJ whole genome shotgun (WGS) entry which is preliminary data.</text>
</comment>
<dbReference type="CDD" id="cd00082">
    <property type="entry name" value="HisKA"/>
    <property type="match status" value="1"/>
</dbReference>
<evidence type="ECO:0000256" key="7">
    <source>
        <dbReference type="ARBA" id="ARBA00022777"/>
    </source>
</evidence>
<evidence type="ECO:0000313" key="15">
    <source>
        <dbReference type="Proteomes" id="UP000238196"/>
    </source>
</evidence>
<dbReference type="InterPro" id="IPR005467">
    <property type="entry name" value="His_kinase_dom"/>
</dbReference>
<evidence type="ECO:0000259" key="13">
    <source>
        <dbReference type="PROSITE" id="PS50885"/>
    </source>
</evidence>
<dbReference type="AlphaFoldDB" id="A0A2S5KKN6"/>
<dbReference type="InterPro" id="IPR003660">
    <property type="entry name" value="HAMP_dom"/>
</dbReference>
<keyword evidence="5" id="KW-0808">Transferase</keyword>
<dbReference type="Gene3D" id="6.10.340.10">
    <property type="match status" value="1"/>
</dbReference>
<dbReference type="EMBL" id="PRLP01000096">
    <property type="protein sequence ID" value="PPC75391.1"/>
    <property type="molecule type" value="Genomic_DNA"/>
</dbReference>
<keyword evidence="7" id="KW-0418">Kinase</keyword>
<keyword evidence="9" id="KW-0902">Two-component regulatory system</keyword>
<dbReference type="InterPro" id="IPR036890">
    <property type="entry name" value="HATPase_C_sf"/>
</dbReference>
<evidence type="ECO:0000256" key="8">
    <source>
        <dbReference type="ARBA" id="ARBA00022989"/>
    </source>
</evidence>
<evidence type="ECO:0000256" key="5">
    <source>
        <dbReference type="ARBA" id="ARBA00022679"/>
    </source>
</evidence>
<dbReference type="PANTHER" id="PTHR45436:SF15">
    <property type="entry name" value="SENSOR HISTIDINE KINASE CUSS"/>
    <property type="match status" value="1"/>
</dbReference>
<evidence type="ECO:0000256" key="2">
    <source>
        <dbReference type="ARBA" id="ARBA00004141"/>
    </source>
</evidence>
<dbReference type="InterPro" id="IPR003661">
    <property type="entry name" value="HisK_dim/P_dom"/>
</dbReference>
<evidence type="ECO:0000256" key="6">
    <source>
        <dbReference type="ARBA" id="ARBA00022692"/>
    </source>
</evidence>
<dbReference type="PANTHER" id="PTHR45436">
    <property type="entry name" value="SENSOR HISTIDINE KINASE YKOH"/>
    <property type="match status" value="1"/>
</dbReference>
<feature type="domain" description="Histidine kinase" evidence="12">
    <location>
        <begin position="312"/>
        <end position="550"/>
    </location>
</feature>
<dbReference type="SMART" id="SM00388">
    <property type="entry name" value="HisKA"/>
    <property type="match status" value="1"/>
</dbReference>
<keyword evidence="6" id="KW-0812">Transmembrane</keyword>
<dbReference type="PROSITE" id="PS50885">
    <property type="entry name" value="HAMP"/>
    <property type="match status" value="1"/>
</dbReference>
<dbReference type="Proteomes" id="UP000238196">
    <property type="component" value="Unassembled WGS sequence"/>
</dbReference>
<dbReference type="GO" id="GO:0005886">
    <property type="term" value="C:plasma membrane"/>
    <property type="evidence" value="ECO:0007669"/>
    <property type="project" value="TreeGrafter"/>
</dbReference>
<keyword evidence="10" id="KW-0472">Membrane</keyword>
<reference evidence="14 15" key="1">
    <citation type="submission" date="2018-02" db="EMBL/GenBank/DDBJ databases">
        <title>novel marine gammaproteobacteria from coastal saline agro ecosystem.</title>
        <authorList>
            <person name="Krishnan R."/>
            <person name="Ramesh Kumar N."/>
        </authorList>
    </citation>
    <scope>NUCLEOTIDE SEQUENCE [LARGE SCALE GENOMIC DNA]</scope>
    <source>
        <strain evidence="14 15">228</strain>
    </source>
</reference>
<dbReference type="Pfam" id="PF00512">
    <property type="entry name" value="HisKA"/>
    <property type="match status" value="1"/>
</dbReference>
<dbReference type="Pfam" id="PF02518">
    <property type="entry name" value="HATPase_c"/>
    <property type="match status" value="1"/>
</dbReference>
<dbReference type="InterPro" id="IPR050428">
    <property type="entry name" value="TCS_sensor_his_kinase"/>
</dbReference>
<evidence type="ECO:0000259" key="12">
    <source>
        <dbReference type="PROSITE" id="PS50109"/>
    </source>
</evidence>
<evidence type="ECO:0000256" key="1">
    <source>
        <dbReference type="ARBA" id="ARBA00000085"/>
    </source>
</evidence>
<gene>
    <name evidence="14" type="ORF">C4K68_20715</name>
</gene>
<protein>
    <recommendedName>
        <fullName evidence="3">histidine kinase</fullName>
        <ecNumber evidence="3">2.7.13.3</ecNumber>
    </recommendedName>
</protein>
<keyword evidence="4" id="KW-0597">Phosphoprotein</keyword>
<sequence>MKFPSLRLRSFRLRVALQAALLTLLSLAIFTAMTWHILLQQRLQQIDGALSAEFAGELSRRLPRQVWPTIYQQMDGAFSGYTPANTDQQRVLLLALDQKREVAFRSATWPEHLQLEQLPPAAIIHVRQPSSRPAIPPPPPAAAAEQSLPTDRPPPYDEERNFVPHGQMPQQQLDRIPAPPFYKDLKVDIRTVEVDGVRWRIGGIEHPAWKVYAGVNLDLVREQLLISLSQLWVVVPPALLLMLLGAWVVSGRALRSVSHLSDNIATIDVADLTHRLSAADNDREFEAIVAVFNALLERLERSFHQAKRFSGDAAHELKTPMMILHAGLEQALQQAPDGSPLQSTLSKLLEETHRLHAIIGKLLLLAQADAGRLPLQRTPIDLYTMLEELEEDYSMAAPEREFDWQVPRPLVISGDPDLLRQVFHNLISNAIKYGKPEGWVRLVVHRQGDVWCLDLANASVGIAIEYRDHLFDRFYRIPPGVLTSERRQRGTPDMPHAQQIARQGGERRVDGLGLGLGLAREIARAHGGDLVLLHAEPGEACFRLTLPALPATEGTPNRQKTVPFHDKTVIGPHAETHLV</sequence>
<organism evidence="14 15">
    <name type="scientific">Proteobacteria bacterium 228</name>
    <dbReference type="NCBI Taxonomy" id="2083153"/>
    <lineage>
        <taxon>Bacteria</taxon>
        <taxon>Pseudomonadati</taxon>
        <taxon>Pseudomonadota</taxon>
    </lineage>
</organism>
<dbReference type="InterPro" id="IPR003594">
    <property type="entry name" value="HATPase_dom"/>
</dbReference>
<evidence type="ECO:0000256" key="11">
    <source>
        <dbReference type="SAM" id="MobiDB-lite"/>
    </source>
</evidence>
<comment type="catalytic activity">
    <reaction evidence="1">
        <text>ATP + protein L-histidine = ADP + protein N-phospho-L-histidine.</text>
        <dbReference type="EC" id="2.7.13.3"/>
    </reaction>
</comment>
<comment type="subcellular location">
    <subcellularLocation>
        <location evidence="2">Membrane</location>
        <topology evidence="2">Multi-pass membrane protein</topology>
    </subcellularLocation>
</comment>
<dbReference type="SUPFAM" id="SSF47384">
    <property type="entry name" value="Homodimeric domain of signal transducing histidine kinase"/>
    <property type="match status" value="1"/>
</dbReference>